<feature type="coiled-coil region" evidence="2">
    <location>
        <begin position="86"/>
        <end position="120"/>
    </location>
</feature>
<dbReference type="EMBL" id="JADIMT010000069">
    <property type="protein sequence ID" value="MBO8436465.1"/>
    <property type="molecule type" value="Genomic_DNA"/>
</dbReference>
<dbReference type="GO" id="GO:0003700">
    <property type="term" value="F:DNA-binding transcription factor activity"/>
    <property type="evidence" value="ECO:0007669"/>
    <property type="project" value="InterPro"/>
</dbReference>
<organism evidence="4 5">
    <name type="scientific">Candidatus Ornithospirochaeta stercoripullorum</name>
    <dbReference type="NCBI Taxonomy" id="2840899"/>
    <lineage>
        <taxon>Bacteria</taxon>
        <taxon>Pseudomonadati</taxon>
        <taxon>Spirochaetota</taxon>
        <taxon>Spirochaetia</taxon>
        <taxon>Spirochaetales</taxon>
        <taxon>Spirochaetaceae</taxon>
        <taxon>Spirochaetaceae incertae sedis</taxon>
        <taxon>Candidatus Ornithospirochaeta</taxon>
    </lineage>
</organism>
<dbReference type="InterPro" id="IPR047057">
    <property type="entry name" value="MerR_fam"/>
</dbReference>
<dbReference type="PROSITE" id="PS50937">
    <property type="entry name" value="HTH_MERR_2"/>
    <property type="match status" value="1"/>
</dbReference>
<gene>
    <name evidence="4" type="ORF">IAA97_05760</name>
</gene>
<dbReference type="InterPro" id="IPR009061">
    <property type="entry name" value="DNA-bd_dom_put_sf"/>
</dbReference>
<dbReference type="PANTHER" id="PTHR30204">
    <property type="entry name" value="REDOX-CYCLING DRUG-SENSING TRANSCRIPTIONAL ACTIVATOR SOXR"/>
    <property type="match status" value="1"/>
</dbReference>
<evidence type="ECO:0000256" key="2">
    <source>
        <dbReference type="SAM" id="Coils"/>
    </source>
</evidence>
<dbReference type="InterPro" id="IPR000551">
    <property type="entry name" value="MerR-type_HTH_dom"/>
</dbReference>
<reference evidence="4" key="1">
    <citation type="submission" date="2020-10" db="EMBL/GenBank/DDBJ databases">
        <authorList>
            <person name="Gilroy R."/>
        </authorList>
    </citation>
    <scope>NUCLEOTIDE SEQUENCE</scope>
    <source>
        <strain evidence="4">7293</strain>
    </source>
</reference>
<dbReference type="GO" id="GO:0003677">
    <property type="term" value="F:DNA binding"/>
    <property type="evidence" value="ECO:0007669"/>
    <property type="project" value="UniProtKB-KW"/>
</dbReference>
<name>A0A9D9E221_9SPIO</name>
<proteinExistence type="predicted"/>
<feature type="domain" description="HTH merR-type" evidence="3">
    <location>
        <begin position="3"/>
        <end position="71"/>
    </location>
</feature>
<comment type="caution">
    <text evidence="4">The sequence shown here is derived from an EMBL/GenBank/DDBJ whole genome shotgun (WGS) entry which is preliminary data.</text>
</comment>
<evidence type="ECO:0000313" key="4">
    <source>
        <dbReference type="EMBL" id="MBO8436465.1"/>
    </source>
</evidence>
<evidence type="ECO:0000256" key="1">
    <source>
        <dbReference type="ARBA" id="ARBA00023125"/>
    </source>
</evidence>
<reference evidence="4" key="2">
    <citation type="journal article" date="2021" name="PeerJ">
        <title>Extensive microbial diversity within the chicken gut microbiome revealed by metagenomics and culture.</title>
        <authorList>
            <person name="Gilroy R."/>
            <person name="Ravi A."/>
            <person name="Getino M."/>
            <person name="Pursley I."/>
            <person name="Horton D.L."/>
            <person name="Alikhan N.F."/>
            <person name="Baker D."/>
            <person name="Gharbi K."/>
            <person name="Hall N."/>
            <person name="Watson M."/>
            <person name="Adriaenssens E.M."/>
            <person name="Foster-Nyarko E."/>
            <person name="Jarju S."/>
            <person name="Secka A."/>
            <person name="Antonio M."/>
            <person name="Oren A."/>
            <person name="Chaudhuri R.R."/>
            <person name="La Ragione R."/>
            <person name="Hildebrand F."/>
            <person name="Pallen M.J."/>
        </authorList>
    </citation>
    <scope>NUCLEOTIDE SEQUENCE</scope>
    <source>
        <strain evidence="4">7293</strain>
    </source>
</reference>
<dbReference type="Gene3D" id="1.10.1660.10">
    <property type="match status" value="1"/>
</dbReference>
<dbReference type="SMART" id="SM00422">
    <property type="entry name" value="HTH_MERR"/>
    <property type="match status" value="1"/>
</dbReference>
<dbReference type="PROSITE" id="PS00552">
    <property type="entry name" value="HTH_MERR_1"/>
    <property type="match status" value="1"/>
</dbReference>
<keyword evidence="2" id="KW-0175">Coiled coil</keyword>
<dbReference type="AlphaFoldDB" id="A0A9D9E221"/>
<dbReference type="Proteomes" id="UP000823615">
    <property type="component" value="Unassembled WGS sequence"/>
</dbReference>
<dbReference type="SUPFAM" id="SSF46955">
    <property type="entry name" value="Putative DNA-binding domain"/>
    <property type="match status" value="1"/>
</dbReference>
<dbReference type="CDD" id="cd00592">
    <property type="entry name" value="HTH_MerR-like"/>
    <property type="match status" value="1"/>
</dbReference>
<evidence type="ECO:0000259" key="3">
    <source>
        <dbReference type="PROSITE" id="PS50937"/>
    </source>
</evidence>
<protein>
    <submittedName>
        <fullName evidence="4">MerR family transcriptional regulator</fullName>
    </submittedName>
</protein>
<dbReference type="PANTHER" id="PTHR30204:SF93">
    <property type="entry name" value="HTH MERR-TYPE DOMAIN-CONTAINING PROTEIN"/>
    <property type="match status" value="1"/>
</dbReference>
<evidence type="ECO:0000313" key="5">
    <source>
        <dbReference type="Proteomes" id="UP000823615"/>
    </source>
</evidence>
<keyword evidence="1" id="KW-0238">DNA-binding</keyword>
<sequence length="156" mass="18306">MRRYRIGEIAALSSLSERTIRYYEEQGLITAHRSRGGQRWYTDEDLVYLKRIIELKGLGFSLQEVRRIFELKDSDRSGNLRREALLAEYRKKLASDLEKLEALKKHIDELEWHVHQLEKAEDGFTECPGSLCASCQYRSRCTFFRSEGEKPVSKSE</sequence>
<accession>A0A9D9E221</accession>
<dbReference type="Pfam" id="PF13411">
    <property type="entry name" value="MerR_1"/>
    <property type="match status" value="1"/>
</dbReference>